<evidence type="ECO:0000256" key="4">
    <source>
        <dbReference type="ARBA" id="ARBA00022771"/>
    </source>
</evidence>
<keyword evidence="6" id="KW-0805">Transcription regulation</keyword>
<evidence type="ECO:0000313" key="13">
    <source>
        <dbReference type="Proteomes" id="UP001151699"/>
    </source>
</evidence>
<keyword evidence="13" id="KW-1185">Reference proteome</keyword>
<dbReference type="PROSITE" id="PS50157">
    <property type="entry name" value="ZINC_FINGER_C2H2_2"/>
    <property type="match status" value="9"/>
</dbReference>
<accession>A0A9Q0MRY3</accession>
<feature type="domain" description="C2H2-type" evidence="11">
    <location>
        <begin position="1048"/>
        <end position="1075"/>
    </location>
</feature>
<dbReference type="PANTHER" id="PTHR24379:SF121">
    <property type="entry name" value="C2H2-TYPE DOMAIN-CONTAINING PROTEIN"/>
    <property type="match status" value="1"/>
</dbReference>
<dbReference type="FunFam" id="3.30.160.60:FF:000100">
    <property type="entry name" value="Zinc finger 45-like"/>
    <property type="match status" value="1"/>
</dbReference>
<evidence type="ECO:0000256" key="7">
    <source>
        <dbReference type="ARBA" id="ARBA00023125"/>
    </source>
</evidence>
<keyword evidence="3" id="KW-0677">Repeat</keyword>
<dbReference type="InterPro" id="IPR036236">
    <property type="entry name" value="Znf_C2H2_sf"/>
</dbReference>
<dbReference type="InterPro" id="IPR013087">
    <property type="entry name" value="Znf_C2H2_type"/>
</dbReference>
<keyword evidence="4 10" id="KW-0863">Zinc-finger</keyword>
<comment type="similarity">
    <text evidence="1">Belongs to the krueppel C2H2-type zinc-finger protein family.</text>
</comment>
<gene>
    <name evidence="12" type="primary">XFIN</name>
    <name evidence="12" type="ORF">Bhyg_14647</name>
</gene>
<sequence>MTDFQFVNTDNFDQGSLKPLSENRYFCAICDRKLNDVRLTDDELERFKTNNGFNCNICFKLYRSINSLKDHQIEHFNGNELKVACVECTNLSKTLDAACEIVEIGEIYTKNDVRSEYYCETCDRCFDDKNKYKQHIRDHYDRIVYTCDDCNGTKIIGWERWNIHRTTTHENTELTPSNLSYKCSVCAIVICNISEFQKHLSCCQSTNIGQPVNLNDGDSVYCGICCVEMPDIKAVEQKLRTQTTETDYFRTSFDALNCLMCHKVFLSNGDLLDHQKKDHFESRYENRFACVRCINKANKFACAASDAAITNATSFASKDKTFCSMCGKFIKVTLWPRHVRNHRDRVVYQCGSCRKIRIGAIRFQNHFRQSPKCVNFIDFHNDKVEKESKSYTYQCVKCKQTFTRRSFKGHVEESDCYKENQCKTCAKRFITKIALNGHHQNRDCVKVESSSKFQCIKCDKFFHTRKGFALHSNVCRRWNERTNRCDICNILIDSSVDHWNDFHRRKSLVQMKRNVDKEMNSLSKSRCKEIQFGCLLCESTFSSRQKLQFHMKTHYCDKAVQTMSEGHSEVDWDLVDTDSKHPEIPHLKDEKIDTPPMAEGTNVEDENSFLFPNAIAEPIKTEFTDDIEETWAANSENFTSFADDDTGDVSDEEATHTNTMSTNAQGMDTCCFCKNVIHDLISADDVVHQQINTFGQCFCMVCFQLFSKFEKLREHEISHRRDNSDGHLIACRLCAWSSNVYFTDADFFRLEKDLQCYMCSTKTSDLRTLRRHKRSHLSLCVFTCKVCNKRSISDERHRSHLRKHQKTEFSAVTNQIVRKCTMCSEEATNLFRDEEEIDEMFEKFGGGPCKICFTYINDKRRYVSHERGHMDEQQLIACLKCCNSKVYTDDEYHQFEDELKCFICDAKLSSKYNLHLHKRKHLDRVVYTCTICSALVVGTKNHSHHMYKHGLRKKNRNEEKGRFECDFCQKVFPHKSSLPAHFKQHLNKERVPCPQCTLTFASKGNLTQHIKQIHLNIRKHICELCGKAFGHPHNLKSHMVKHSGEKPYQCPICFKRFGYYSRMKTHAWIHSGLKPYKCDQCDKAYNDSTDLRRHKRIHGGVEKKFECELCKIKFYEHKYLRAHRASAHKFLVQ</sequence>
<dbReference type="Proteomes" id="UP001151699">
    <property type="component" value="Chromosome C"/>
</dbReference>
<organism evidence="12 13">
    <name type="scientific">Pseudolycoriella hygida</name>
    <dbReference type="NCBI Taxonomy" id="35572"/>
    <lineage>
        <taxon>Eukaryota</taxon>
        <taxon>Metazoa</taxon>
        <taxon>Ecdysozoa</taxon>
        <taxon>Arthropoda</taxon>
        <taxon>Hexapoda</taxon>
        <taxon>Insecta</taxon>
        <taxon>Pterygota</taxon>
        <taxon>Neoptera</taxon>
        <taxon>Endopterygota</taxon>
        <taxon>Diptera</taxon>
        <taxon>Nematocera</taxon>
        <taxon>Sciaroidea</taxon>
        <taxon>Sciaridae</taxon>
        <taxon>Pseudolycoriella</taxon>
    </lineage>
</organism>
<dbReference type="SMART" id="SM00355">
    <property type="entry name" value="ZnF_C2H2"/>
    <property type="match status" value="22"/>
</dbReference>
<dbReference type="PROSITE" id="PS00028">
    <property type="entry name" value="ZINC_FINGER_C2H2_1"/>
    <property type="match status" value="13"/>
</dbReference>
<feature type="domain" description="C2H2-type" evidence="11">
    <location>
        <begin position="256"/>
        <end position="284"/>
    </location>
</feature>
<feature type="domain" description="C2H2-type" evidence="11">
    <location>
        <begin position="1020"/>
        <end position="1047"/>
    </location>
</feature>
<dbReference type="Gene3D" id="3.30.160.60">
    <property type="entry name" value="Classic Zinc Finger"/>
    <property type="match status" value="4"/>
</dbReference>
<name>A0A9Q0MRY3_9DIPT</name>
<keyword evidence="2" id="KW-0479">Metal-binding</keyword>
<evidence type="ECO:0000313" key="12">
    <source>
        <dbReference type="EMBL" id="KAJ6636060.1"/>
    </source>
</evidence>
<feature type="domain" description="C2H2-type" evidence="11">
    <location>
        <begin position="532"/>
        <end position="559"/>
    </location>
</feature>
<proteinExistence type="inferred from homology"/>
<feature type="domain" description="C2H2-type" evidence="11">
    <location>
        <begin position="117"/>
        <end position="139"/>
    </location>
</feature>
<evidence type="ECO:0000256" key="1">
    <source>
        <dbReference type="ARBA" id="ARBA00006991"/>
    </source>
</evidence>
<feature type="domain" description="C2H2-type" evidence="11">
    <location>
        <begin position="53"/>
        <end position="80"/>
    </location>
</feature>
<evidence type="ECO:0000256" key="5">
    <source>
        <dbReference type="ARBA" id="ARBA00022833"/>
    </source>
</evidence>
<dbReference type="EMBL" id="WJQU01000004">
    <property type="protein sequence ID" value="KAJ6636060.1"/>
    <property type="molecule type" value="Genomic_DNA"/>
</dbReference>
<feature type="domain" description="C2H2-type" evidence="11">
    <location>
        <begin position="963"/>
        <end position="990"/>
    </location>
</feature>
<keyword evidence="5" id="KW-0862">Zinc</keyword>
<keyword evidence="8" id="KW-0804">Transcription</keyword>
<reference evidence="12" key="1">
    <citation type="submission" date="2022-07" db="EMBL/GenBank/DDBJ databases">
        <authorList>
            <person name="Trinca V."/>
            <person name="Uliana J.V.C."/>
            <person name="Torres T.T."/>
            <person name="Ward R.J."/>
            <person name="Monesi N."/>
        </authorList>
    </citation>
    <scope>NUCLEOTIDE SEQUENCE</scope>
    <source>
        <strain evidence="12">HSMRA1968</strain>
        <tissue evidence="12">Whole embryos</tissue>
    </source>
</reference>
<keyword evidence="9" id="KW-0539">Nucleus</keyword>
<dbReference type="Pfam" id="PF00096">
    <property type="entry name" value="zf-C2H2"/>
    <property type="match status" value="3"/>
</dbReference>
<evidence type="ECO:0000256" key="8">
    <source>
        <dbReference type="ARBA" id="ARBA00023163"/>
    </source>
</evidence>
<comment type="caution">
    <text evidence="12">The sequence shown here is derived from an EMBL/GenBank/DDBJ whole genome shotgun (WGS) entry which is preliminary data.</text>
</comment>
<evidence type="ECO:0000256" key="3">
    <source>
        <dbReference type="ARBA" id="ARBA00022737"/>
    </source>
</evidence>
<evidence type="ECO:0000256" key="6">
    <source>
        <dbReference type="ARBA" id="ARBA00023015"/>
    </source>
</evidence>
<dbReference type="GO" id="GO:0008270">
    <property type="term" value="F:zinc ion binding"/>
    <property type="evidence" value="ECO:0007669"/>
    <property type="project" value="UniProtKB-KW"/>
</dbReference>
<dbReference type="SUPFAM" id="SSF57667">
    <property type="entry name" value="beta-beta-alpha zinc fingers"/>
    <property type="match status" value="5"/>
</dbReference>
<feature type="domain" description="C2H2-type" evidence="11">
    <location>
        <begin position="991"/>
        <end position="1019"/>
    </location>
</feature>
<evidence type="ECO:0000256" key="10">
    <source>
        <dbReference type="PROSITE-ProRule" id="PRU00042"/>
    </source>
</evidence>
<dbReference type="GO" id="GO:0003677">
    <property type="term" value="F:DNA binding"/>
    <property type="evidence" value="ECO:0007669"/>
    <property type="project" value="UniProtKB-KW"/>
</dbReference>
<protein>
    <submittedName>
        <fullName evidence="12">Zinc finger protein</fullName>
    </submittedName>
</protein>
<dbReference type="OrthoDB" id="427030at2759"/>
<dbReference type="PANTHER" id="PTHR24379">
    <property type="entry name" value="KRAB AND ZINC FINGER DOMAIN-CONTAINING"/>
    <property type="match status" value="1"/>
</dbReference>
<dbReference type="FunFam" id="3.30.160.60:FF:000608">
    <property type="entry name" value="zinc finger protein 286A isoform X1"/>
    <property type="match status" value="1"/>
</dbReference>
<keyword evidence="7" id="KW-0238">DNA-binding</keyword>
<evidence type="ECO:0000256" key="2">
    <source>
        <dbReference type="ARBA" id="ARBA00022723"/>
    </source>
</evidence>
<feature type="domain" description="C2H2-type" evidence="11">
    <location>
        <begin position="1076"/>
        <end position="1103"/>
    </location>
</feature>
<evidence type="ECO:0000259" key="11">
    <source>
        <dbReference type="PROSITE" id="PS50157"/>
    </source>
</evidence>
<dbReference type="AlphaFoldDB" id="A0A9Q0MRY3"/>
<evidence type="ECO:0000256" key="9">
    <source>
        <dbReference type="ARBA" id="ARBA00023242"/>
    </source>
</evidence>